<dbReference type="Proteomes" id="UP000799118">
    <property type="component" value="Unassembled WGS sequence"/>
</dbReference>
<evidence type="ECO:0000256" key="1">
    <source>
        <dbReference type="SAM" id="Phobius"/>
    </source>
</evidence>
<organism evidence="2 3">
    <name type="scientific">Gymnopus androsaceus JB14</name>
    <dbReference type="NCBI Taxonomy" id="1447944"/>
    <lineage>
        <taxon>Eukaryota</taxon>
        <taxon>Fungi</taxon>
        <taxon>Dikarya</taxon>
        <taxon>Basidiomycota</taxon>
        <taxon>Agaricomycotina</taxon>
        <taxon>Agaricomycetes</taxon>
        <taxon>Agaricomycetidae</taxon>
        <taxon>Agaricales</taxon>
        <taxon>Marasmiineae</taxon>
        <taxon>Omphalotaceae</taxon>
        <taxon>Gymnopus</taxon>
    </lineage>
</organism>
<evidence type="ECO:0000313" key="2">
    <source>
        <dbReference type="EMBL" id="KAE9385910.1"/>
    </source>
</evidence>
<sequence>MTSVETWISKAFREILDVETNRLLCAFLAGVLFTLGVVLLTNSKPSVKHRGKRPVVLDSERSNQVVTANLNLDFATLLQKLALEHLQRARESRGIEVGAESEDEVQMALATRTSGGQHY</sequence>
<gene>
    <name evidence="2" type="ORF">BT96DRAFT_1006611</name>
</gene>
<dbReference type="EMBL" id="ML769933">
    <property type="protein sequence ID" value="KAE9385910.1"/>
    <property type="molecule type" value="Genomic_DNA"/>
</dbReference>
<reference evidence="2" key="1">
    <citation type="journal article" date="2019" name="Environ. Microbiol.">
        <title>Fungal ecological strategies reflected in gene transcription - a case study of two litter decomposers.</title>
        <authorList>
            <person name="Barbi F."/>
            <person name="Kohler A."/>
            <person name="Barry K."/>
            <person name="Baskaran P."/>
            <person name="Daum C."/>
            <person name="Fauchery L."/>
            <person name="Ihrmark K."/>
            <person name="Kuo A."/>
            <person name="LaButti K."/>
            <person name="Lipzen A."/>
            <person name="Morin E."/>
            <person name="Grigoriev I.V."/>
            <person name="Henrissat B."/>
            <person name="Lindahl B."/>
            <person name="Martin F."/>
        </authorList>
    </citation>
    <scope>NUCLEOTIDE SEQUENCE</scope>
    <source>
        <strain evidence="2">JB14</strain>
    </source>
</reference>
<evidence type="ECO:0000313" key="3">
    <source>
        <dbReference type="Proteomes" id="UP000799118"/>
    </source>
</evidence>
<feature type="transmembrane region" description="Helical" evidence="1">
    <location>
        <begin position="20"/>
        <end position="40"/>
    </location>
</feature>
<keyword evidence="1" id="KW-0472">Membrane</keyword>
<keyword evidence="1" id="KW-1133">Transmembrane helix</keyword>
<name>A0A6A4GKH8_9AGAR</name>
<accession>A0A6A4GKH8</accession>
<dbReference type="AlphaFoldDB" id="A0A6A4GKH8"/>
<proteinExistence type="predicted"/>
<protein>
    <submittedName>
        <fullName evidence="2">Uncharacterized protein</fullName>
    </submittedName>
</protein>
<keyword evidence="3" id="KW-1185">Reference proteome</keyword>
<keyword evidence="1" id="KW-0812">Transmembrane</keyword>